<reference evidence="1 2" key="1">
    <citation type="submission" date="2023-04" db="EMBL/GenBank/DDBJ databases">
        <title>Ectobacillus antri isolated from activated sludge.</title>
        <authorList>
            <person name="Yan P."/>
            <person name="Liu X."/>
        </authorList>
    </citation>
    <scope>NUCLEOTIDE SEQUENCE [LARGE SCALE GENOMIC DNA]</scope>
    <source>
        <strain evidence="1 2">C18H</strain>
    </source>
</reference>
<name>A0ABT6HA82_9BACI</name>
<dbReference type="Proteomes" id="UP001218246">
    <property type="component" value="Unassembled WGS sequence"/>
</dbReference>
<comment type="caution">
    <text evidence="1">The sequence shown here is derived from an EMBL/GenBank/DDBJ whole genome shotgun (WGS) entry which is preliminary data.</text>
</comment>
<keyword evidence="2" id="KW-1185">Reference proteome</keyword>
<proteinExistence type="predicted"/>
<dbReference type="EMBL" id="JARULN010000023">
    <property type="protein sequence ID" value="MDG5755271.1"/>
    <property type="molecule type" value="Genomic_DNA"/>
</dbReference>
<sequence length="153" mass="17693">MNRTAEVFANRYQARQERLEQRELILHRLEKNVSYLKEVMSNVGFPVVGSNVQRENGQEIMMELVNHDRQVETFNTVLSLMGLGNYRLTPKGKLCKLVPMQRNEMISATGRRVSAINQVRRVTAEDVKLLGDMLHAKHEQISTYLQAIRNLEI</sequence>
<evidence type="ECO:0000313" key="2">
    <source>
        <dbReference type="Proteomes" id="UP001218246"/>
    </source>
</evidence>
<protein>
    <recommendedName>
        <fullName evidence="3">MarR family transcriptional regulator</fullName>
    </recommendedName>
</protein>
<dbReference type="RefSeq" id="WP_278018574.1">
    <property type="nucleotide sequence ID" value="NZ_JARRRY010000021.1"/>
</dbReference>
<evidence type="ECO:0008006" key="3">
    <source>
        <dbReference type="Google" id="ProtNLM"/>
    </source>
</evidence>
<accession>A0ABT6HA82</accession>
<gene>
    <name evidence="1" type="ORF">P6P90_15235</name>
</gene>
<evidence type="ECO:0000313" key="1">
    <source>
        <dbReference type="EMBL" id="MDG5755271.1"/>
    </source>
</evidence>
<organism evidence="1 2">
    <name type="scientific">Ectobacillus antri</name>
    <dbReference type="NCBI Taxonomy" id="2486280"/>
    <lineage>
        <taxon>Bacteria</taxon>
        <taxon>Bacillati</taxon>
        <taxon>Bacillota</taxon>
        <taxon>Bacilli</taxon>
        <taxon>Bacillales</taxon>
        <taxon>Bacillaceae</taxon>
        <taxon>Ectobacillus</taxon>
    </lineage>
</organism>